<name>A0ABT4Y8F6_METRE</name>
<accession>A0ABT4Y8F6</accession>
<comment type="caution">
    <text evidence="1">The sequence shown here is derived from an EMBL/GenBank/DDBJ whole genome shotgun (WGS) entry which is preliminary data.</text>
</comment>
<proteinExistence type="predicted"/>
<protein>
    <recommendedName>
        <fullName evidence="3">Norphogenetic protein</fullName>
    </recommendedName>
</protein>
<evidence type="ECO:0000313" key="2">
    <source>
        <dbReference type="Proteomes" id="UP001211689"/>
    </source>
</evidence>
<sequence length="183" mass="19952">MDWTGKTVACIASGPSLTLADCQAVESAGLPAIAVNSSWQLARFCDVLYAGDSAWWEAYSAAVDIPAERWTHNPNVAKALGIQAVGKGQSVLNSGYRAIELAIHFGAARVLLLGYDCSVRQGTHWHGDHDKTKNPDHRRCAEWLNQFGRLVRNGAEVINCSRSTELTCFPRLPLEEALCLSRA</sequence>
<gene>
    <name evidence="1" type="ORF">NNO07_19000</name>
</gene>
<organism evidence="1 2">
    <name type="scientific">Metapseudomonas resinovorans</name>
    <name type="common">Pseudomonas resinovorans</name>
    <dbReference type="NCBI Taxonomy" id="53412"/>
    <lineage>
        <taxon>Bacteria</taxon>
        <taxon>Pseudomonadati</taxon>
        <taxon>Pseudomonadota</taxon>
        <taxon>Gammaproteobacteria</taxon>
        <taxon>Pseudomonadales</taxon>
        <taxon>Pseudomonadaceae</taxon>
        <taxon>Metapseudomonas</taxon>
    </lineage>
</organism>
<dbReference type="Proteomes" id="UP001211689">
    <property type="component" value="Unassembled WGS sequence"/>
</dbReference>
<reference evidence="1 2" key="1">
    <citation type="submission" date="2022-07" db="EMBL/GenBank/DDBJ databases">
        <title>Genome Analysis of Selected Gammaproteobacteria from Nigerian Food snails.</title>
        <authorList>
            <person name="Okafor A.C."/>
        </authorList>
    </citation>
    <scope>NUCLEOTIDE SEQUENCE [LARGE SCALE GENOMIC DNA]</scope>
    <source>
        <strain evidence="1 2">Awg 2</strain>
    </source>
</reference>
<evidence type="ECO:0008006" key="3">
    <source>
        <dbReference type="Google" id="ProtNLM"/>
    </source>
</evidence>
<dbReference type="EMBL" id="JANEWF010000024">
    <property type="protein sequence ID" value="MDA8485160.1"/>
    <property type="molecule type" value="Genomic_DNA"/>
</dbReference>
<keyword evidence="2" id="KW-1185">Reference proteome</keyword>
<evidence type="ECO:0000313" key="1">
    <source>
        <dbReference type="EMBL" id="MDA8485160.1"/>
    </source>
</evidence>
<dbReference type="RefSeq" id="WP_271471614.1">
    <property type="nucleotide sequence ID" value="NZ_JANEWF010000024.1"/>
</dbReference>